<dbReference type="InterPro" id="IPR011335">
    <property type="entry name" value="Restrct_endonuc-II-like"/>
</dbReference>
<comment type="similarity">
    <text evidence="1 2">Belongs to the UPF0102 family.</text>
</comment>
<protein>
    <recommendedName>
        <fullName evidence="2">UPF0102 protein GU926_10770</fullName>
    </recommendedName>
</protein>
<dbReference type="EMBL" id="CP047897">
    <property type="protein sequence ID" value="QHL87885.1"/>
    <property type="molecule type" value="Genomic_DNA"/>
</dbReference>
<reference evidence="3 4" key="1">
    <citation type="submission" date="2020-01" db="EMBL/GenBank/DDBJ databases">
        <authorList>
            <person name="Kim M."/>
        </authorList>
    </citation>
    <scope>NUCLEOTIDE SEQUENCE [LARGE SCALE GENOMIC DNA]</scope>
    <source>
        <strain evidence="3 4">BT10</strain>
    </source>
</reference>
<dbReference type="AlphaFoldDB" id="A0A6P1P039"/>
<dbReference type="InterPro" id="IPR011856">
    <property type="entry name" value="tRNA_endonuc-like_dom_sf"/>
</dbReference>
<dbReference type="SUPFAM" id="SSF52980">
    <property type="entry name" value="Restriction endonuclease-like"/>
    <property type="match status" value="1"/>
</dbReference>
<dbReference type="Proteomes" id="UP000464214">
    <property type="component" value="Chromosome"/>
</dbReference>
<dbReference type="PANTHER" id="PTHR34039">
    <property type="entry name" value="UPF0102 PROTEIN YRAN"/>
    <property type="match status" value="1"/>
</dbReference>
<dbReference type="GO" id="GO:0003676">
    <property type="term" value="F:nucleic acid binding"/>
    <property type="evidence" value="ECO:0007669"/>
    <property type="project" value="InterPro"/>
</dbReference>
<accession>A0A6P1P039</accession>
<dbReference type="NCBIfam" id="NF009150">
    <property type="entry name" value="PRK12497.1-3"/>
    <property type="match status" value="1"/>
</dbReference>
<evidence type="ECO:0000313" key="3">
    <source>
        <dbReference type="EMBL" id="QHL87885.1"/>
    </source>
</evidence>
<proteinExistence type="inferred from homology"/>
<name>A0A6P1P039_9BACT</name>
<dbReference type="CDD" id="cd20736">
    <property type="entry name" value="PoNe_Nuclease"/>
    <property type="match status" value="1"/>
</dbReference>
<sequence length="117" mass="13690">MSTNASLGQLGEKAAEAYLVTHGYQVLQRNYRYKRAEVDLVVLKERFLVLVEVKTRSSRQYGFPEEAVSPRKQEMLFLAAEELVQQLDWQHEVRFDIVSIFWHPTSPDILHIEDAFH</sequence>
<dbReference type="PANTHER" id="PTHR34039:SF1">
    <property type="entry name" value="UPF0102 PROTEIN YRAN"/>
    <property type="match status" value="1"/>
</dbReference>
<dbReference type="Gene3D" id="3.40.1350.10">
    <property type="match status" value="1"/>
</dbReference>
<evidence type="ECO:0000256" key="2">
    <source>
        <dbReference type="HAMAP-Rule" id="MF_00048"/>
    </source>
</evidence>
<dbReference type="RefSeq" id="WP_160691715.1">
    <property type="nucleotide sequence ID" value="NZ_CP047897.1"/>
</dbReference>
<dbReference type="Pfam" id="PF02021">
    <property type="entry name" value="UPF0102"/>
    <property type="match status" value="1"/>
</dbReference>
<evidence type="ECO:0000313" key="4">
    <source>
        <dbReference type="Proteomes" id="UP000464214"/>
    </source>
</evidence>
<dbReference type="HAMAP" id="MF_00048">
    <property type="entry name" value="UPF0102"/>
    <property type="match status" value="1"/>
</dbReference>
<dbReference type="KEGG" id="nib:GU926_10770"/>
<evidence type="ECO:0000256" key="1">
    <source>
        <dbReference type="ARBA" id="ARBA00006738"/>
    </source>
</evidence>
<gene>
    <name evidence="3" type="ORF">GU926_10770</name>
</gene>
<dbReference type="InterPro" id="IPR003509">
    <property type="entry name" value="UPF0102_YraN-like"/>
</dbReference>
<organism evidence="3 4">
    <name type="scientific">Nibribacter ruber</name>
    <dbReference type="NCBI Taxonomy" id="2698458"/>
    <lineage>
        <taxon>Bacteria</taxon>
        <taxon>Pseudomonadati</taxon>
        <taxon>Bacteroidota</taxon>
        <taxon>Cytophagia</taxon>
        <taxon>Cytophagales</taxon>
        <taxon>Hymenobacteraceae</taxon>
        <taxon>Nibribacter</taxon>
    </lineage>
</organism>
<keyword evidence="4" id="KW-1185">Reference proteome</keyword>